<dbReference type="OrthoDB" id="7181739at2"/>
<dbReference type="GO" id="GO:0005886">
    <property type="term" value="C:plasma membrane"/>
    <property type="evidence" value="ECO:0007669"/>
    <property type="project" value="UniProtKB-SubCell"/>
</dbReference>
<protein>
    <submittedName>
        <fullName evidence="4">Transporter</fullName>
    </submittedName>
</protein>
<dbReference type="KEGG" id="sclo:SCLO_1005650"/>
<evidence type="ECO:0000256" key="1">
    <source>
        <dbReference type="ARBA" id="ARBA00007613"/>
    </source>
</evidence>
<keyword evidence="5" id="KW-1185">Reference proteome</keyword>
<keyword evidence="3" id="KW-0175">Coiled coil</keyword>
<keyword evidence="2" id="KW-0449">Lipoprotein</keyword>
<name>A0A1E1EZB8_9SPHN</name>
<dbReference type="GO" id="GO:0015562">
    <property type="term" value="F:efflux transmembrane transporter activity"/>
    <property type="evidence" value="ECO:0007669"/>
    <property type="project" value="InterPro"/>
</dbReference>
<evidence type="ECO:0000313" key="5">
    <source>
        <dbReference type="Proteomes" id="UP000218272"/>
    </source>
</evidence>
<keyword evidence="2" id="KW-0564">Palmitate</keyword>
<comment type="subcellular location">
    <subcellularLocation>
        <location evidence="2">Cell membrane</location>
        <topology evidence="2">Lipid-anchor</topology>
    </subcellularLocation>
</comment>
<dbReference type="Gene3D" id="1.20.1600.10">
    <property type="entry name" value="Outer membrane efflux proteins (OEP)"/>
    <property type="match status" value="1"/>
</dbReference>
<dbReference type="Proteomes" id="UP000218272">
    <property type="component" value="Chromosome SCLO_1"/>
</dbReference>
<dbReference type="Pfam" id="PF02321">
    <property type="entry name" value="OEP"/>
    <property type="match status" value="2"/>
</dbReference>
<evidence type="ECO:0000256" key="2">
    <source>
        <dbReference type="RuleBase" id="RU362097"/>
    </source>
</evidence>
<gene>
    <name evidence="4" type="ORF">SCLO_1005650</name>
</gene>
<dbReference type="NCBIfam" id="TIGR01845">
    <property type="entry name" value="outer_NodT"/>
    <property type="match status" value="1"/>
</dbReference>
<dbReference type="EMBL" id="AP017655">
    <property type="protein sequence ID" value="BAV63605.1"/>
    <property type="molecule type" value="Genomic_DNA"/>
</dbReference>
<evidence type="ECO:0000313" key="4">
    <source>
        <dbReference type="EMBL" id="BAV63605.1"/>
    </source>
</evidence>
<dbReference type="SUPFAM" id="SSF56954">
    <property type="entry name" value="Outer membrane efflux proteins (OEP)"/>
    <property type="match status" value="1"/>
</dbReference>
<dbReference type="Gene3D" id="2.20.200.10">
    <property type="entry name" value="Outer membrane efflux proteins (OEP)"/>
    <property type="match status" value="1"/>
</dbReference>
<keyword evidence="2" id="KW-0812">Transmembrane</keyword>
<dbReference type="InterPro" id="IPR003423">
    <property type="entry name" value="OMP_efflux"/>
</dbReference>
<dbReference type="PANTHER" id="PTHR30203:SF33">
    <property type="entry name" value="BLR4455 PROTEIN"/>
    <property type="match status" value="1"/>
</dbReference>
<comment type="similarity">
    <text evidence="1 2">Belongs to the outer membrane factor (OMF) (TC 1.B.17) family.</text>
</comment>
<proteinExistence type="inferred from homology"/>
<sequence>MDISIQASGTIVLRGQLRPLLQTRRFATLIALTGLLPGCAGSQADDSRLSPMTVMAQDNAPLGESEARWPREEWWRAYGSAELDRLVAEAQRANMDLAMALGRIEQARGRARSAGALLLPAVGFDASAQRSDGSSAVVMERRGAQLSFAYEADLWGRYRAGRNAARFSLIASRLDHEAARLMVIGDVARHYAALMTVRERQAIGRLNLEAARRLLARVEAMDRLGLALAGDLAAQRALVAGEEADLAALGQAEGEYLAALALLAGQPARSFAVAGYGLAAMARLPAVSPGLPSELLLRRPDIASAEATLAAASADVRAARAAMLPGISLTAARGVEGGTGPSAAFYNLLAGLTQPILDHGRLAGERDTAEGVRIEREGAYRKTILLALSEVERDLKAMESLERSIAALESQVREASRAADAAEARYRAGVDEIIASLDAQRTLYAARGRLAQAQGDRLAASISLQQGLGGGWIHQETNRQSPPSTGR</sequence>
<evidence type="ECO:0000256" key="3">
    <source>
        <dbReference type="SAM" id="Coils"/>
    </source>
</evidence>
<accession>A0A1E1EZB8</accession>
<dbReference type="PANTHER" id="PTHR30203">
    <property type="entry name" value="OUTER MEMBRANE CATION EFFLUX PROTEIN"/>
    <property type="match status" value="1"/>
</dbReference>
<feature type="coiled-coil region" evidence="3">
    <location>
        <begin position="391"/>
        <end position="425"/>
    </location>
</feature>
<dbReference type="AlphaFoldDB" id="A0A1E1EZB8"/>
<keyword evidence="2" id="KW-0472">Membrane</keyword>
<dbReference type="InterPro" id="IPR010131">
    <property type="entry name" value="MdtP/NodT-like"/>
</dbReference>
<organism evidence="4 5">
    <name type="scientific">Sphingobium cloacae</name>
    <dbReference type="NCBI Taxonomy" id="120107"/>
    <lineage>
        <taxon>Bacteria</taxon>
        <taxon>Pseudomonadati</taxon>
        <taxon>Pseudomonadota</taxon>
        <taxon>Alphaproteobacteria</taxon>
        <taxon>Sphingomonadales</taxon>
        <taxon>Sphingomonadaceae</taxon>
        <taxon>Sphingobium</taxon>
    </lineage>
</organism>
<reference evidence="4 5" key="1">
    <citation type="submission" date="2016-10" db="EMBL/GenBank/DDBJ databases">
        <title>Complete Genome Sequence of the Nonylphenol-Degrading Bacterium Sphingobium cloacae JCM 10874T.</title>
        <authorList>
            <person name="Ootsuka M."/>
            <person name="Nishizawa T."/>
            <person name="Ohta H."/>
        </authorList>
    </citation>
    <scope>NUCLEOTIDE SEQUENCE [LARGE SCALE GENOMIC DNA]</scope>
    <source>
        <strain evidence="4 5">JCM 10874</strain>
    </source>
</reference>
<keyword evidence="2" id="KW-1134">Transmembrane beta strand</keyword>